<sequence length="228" mass="22659">MVLALEYDPAVRDVCTATQSTATLSSISLTTQGAETAPTTVAEFLAPSVPAILIPVPADLAHRYPDAALKLVPPSDVDAQAAALPAGSRIISISSTHGAASTTLGTQAGRPALTTTGTGQGLRTAPRALADTKSTLADGATVTGMTATVPAAGPEQTSRTGAPRPSGWPATDPRKPTWASTSPSSADPSLPSASSFAAPTPPPHHGQAALSVPGTITCSAPKPMTATP</sequence>
<protein>
    <submittedName>
        <fullName evidence="2">Uncharacterized protein</fullName>
    </submittedName>
</protein>
<name>A0ABQ2AJ15_9MICC</name>
<keyword evidence="3" id="KW-1185">Reference proteome</keyword>
<reference evidence="3" key="1">
    <citation type="journal article" date="2019" name="Int. J. Syst. Evol. Microbiol.">
        <title>The Global Catalogue of Microorganisms (GCM) 10K type strain sequencing project: providing services to taxonomists for standard genome sequencing and annotation.</title>
        <authorList>
            <consortium name="The Broad Institute Genomics Platform"/>
            <consortium name="The Broad Institute Genome Sequencing Center for Infectious Disease"/>
            <person name="Wu L."/>
            <person name="Ma J."/>
        </authorList>
    </citation>
    <scope>NUCLEOTIDE SEQUENCE [LARGE SCALE GENOMIC DNA]</scope>
    <source>
        <strain evidence="3">CGMCC 1.12778</strain>
    </source>
</reference>
<dbReference type="RefSeq" id="WP_188570236.1">
    <property type="nucleotide sequence ID" value="NZ_BMFW01000002.1"/>
</dbReference>
<evidence type="ECO:0000313" key="2">
    <source>
        <dbReference type="EMBL" id="GGH91098.1"/>
    </source>
</evidence>
<organism evidence="2 3">
    <name type="scientific">Arthrobacter liuii</name>
    <dbReference type="NCBI Taxonomy" id="1476996"/>
    <lineage>
        <taxon>Bacteria</taxon>
        <taxon>Bacillati</taxon>
        <taxon>Actinomycetota</taxon>
        <taxon>Actinomycetes</taxon>
        <taxon>Micrococcales</taxon>
        <taxon>Micrococcaceae</taxon>
        <taxon>Arthrobacter</taxon>
    </lineage>
</organism>
<proteinExistence type="predicted"/>
<gene>
    <name evidence="2" type="ORF">GCM10007170_06450</name>
</gene>
<feature type="compositionally biased region" description="Low complexity" evidence="1">
    <location>
        <begin position="176"/>
        <end position="198"/>
    </location>
</feature>
<dbReference type="EMBL" id="BMFW01000002">
    <property type="protein sequence ID" value="GGH91098.1"/>
    <property type="molecule type" value="Genomic_DNA"/>
</dbReference>
<dbReference type="Proteomes" id="UP000643279">
    <property type="component" value="Unassembled WGS sequence"/>
</dbReference>
<feature type="region of interest" description="Disordered" evidence="1">
    <location>
        <begin position="101"/>
        <end position="228"/>
    </location>
</feature>
<evidence type="ECO:0000313" key="3">
    <source>
        <dbReference type="Proteomes" id="UP000643279"/>
    </source>
</evidence>
<comment type="caution">
    <text evidence="2">The sequence shown here is derived from an EMBL/GenBank/DDBJ whole genome shotgun (WGS) entry which is preliminary data.</text>
</comment>
<evidence type="ECO:0000256" key="1">
    <source>
        <dbReference type="SAM" id="MobiDB-lite"/>
    </source>
</evidence>
<accession>A0ABQ2AJ15</accession>